<dbReference type="OrthoDB" id="10017353at2"/>
<proteinExistence type="predicted"/>
<keyword evidence="4" id="KW-1185">Reference proteome</keyword>
<evidence type="ECO:0000313" key="4">
    <source>
        <dbReference type="Proteomes" id="UP000049828"/>
    </source>
</evidence>
<feature type="compositionally biased region" description="Low complexity" evidence="1">
    <location>
        <begin position="43"/>
        <end position="53"/>
    </location>
</feature>
<name>A0A0M6WFR0_9FIRM</name>
<feature type="transmembrane region" description="Helical" evidence="2">
    <location>
        <begin position="222"/>
        <end position="245"/>
    </location>
</feature>
<evidence type="ECO:0000256" key="2">
    <source>
        <dbReference type="SAM" id="Phobius"/>
    </source>
</evidence>
<feature type="compositionally biased region" description="Acidic residues" evidence="1">
    <location>
        <begin position="60"/>
        <end position="74"/>
    </location>
</feature>
<keyword evidence="2" id="KW-1133">Transmembrane helix</keyword>
<dbReference type="Proteomes" id="UP000049828">
    <property type="component" value="Unassembled WGS sequence"/>
</dbReference>
<protein>
    <submittedName>
        <fullName evidence="3">Uncharacterized protein</fullName>
    </submittedName>
</protein>
<evidence type="ECO:0000313" key="3">
    <source>
        <dbReference type="EMBL" id="CRL35260.1"/>
    </source>
</evidence>
<keyword evidence="2" id="KW-0472">Membrane</keyword>
<reference evidence="4" key="1">
    <citation type="submission" date="2015-05" db="EMBL/GenBank/DDBJ databases">
        <authorList>
            <consortium name="Pathogen Informatics"/>
        </authorList>
    </citation>
    <scope>NUCLEOTIDE SEQUENCE [LARGE SCALE GENOMIC DNA]</scope>
    <source>
        <strain evidence="4">L1-83</strain>
    </source>
</reference>
<dbReference type="RefSeq" id="WP_055039336.1">
    <property type="nucleotide sequence ID" value="NZ_CVRS01000060.1"/>
</dbReference>
<evidence type="ECO:0000256" key="1">
    <source>
        <dbReference type="SAM" id="MobiDB-lite"/>
    </source>
</evidence>
<feature type="compositionally biased region" description="Polar residues" evidence="1">
    <location>
        <begin position="12"/>
        <end position="22"/>
    </location>
</feature>
<organism evidence="3 4">
    <name type="scientific">Roseburia inulinivorans</name>
    <dbReference type="NCBI Taxonomy" id="360807"/>
    <lineage>
        <taxon>Bacteria</taxon>
        <taxon>Bacillati</taxon>
        <taxon>Bacillota</taxon>
        <taxon>Clostridia</taxon>
        <taxon>Lachnospirales</taxon>
        <taxon>Lachnospiraceae</taxon>
        <taxon>Roseburia</taxon>
    </lineage>
</organism>
<feature type="compositionally biased region" description="Acidic residues" evidence="1">
    <location>
        <begin position="1"/>
        <end position="11"/>
    </location>
</feature>
<accession>A0A0M6WFR0</accession>
<dbReference type="AlphaFoldDB" id="A0A0M6WFR0"/>
<keyword evidence="2" id="KW-0812">Transmembrane</keyword>
<feature type="region of interest" description="Disordered" evidence="1">
    <location>
        <begin position="1"/>
        <end position="74"/>
    </location>
</feature>
<dbReference type="EMBL" id="CVRS01000060">
    <property type="protein sequence ID" value="CRL35260.1"/>
    <property type="molecule type" value="Genomic_DNA"/>
</dbReference>
<sequence length="249" mass="28242">MDEYILDDSEQSAETVVPSTESVETDKSDSENVVVNDSDRVSDSVSSDGVSDVTNASVETSEESEDAQAGEEQTETSVYFNEDLGAYPVYLVDDGSDDVMALANYSDYYTYLPTQLESYFSGVLDNIGDTDYIAFAYRHYYNDYNNNYIDYYRLIYDVEVQNGQLVSGNYPCITVSKDNNYYNNGYSQTEESYNLTSVPNFSYGSFGHVSDLRKGVSHNETWAVLFFLGFFTVYIVLRGIFDFILKHYK</sequence>
<gene>
    <name evidence="3" type="ORF">RIL183_16401</name>
</gene>